<comment type="caution">
    <text evidence="1">The sequence shown here is derived from an EMBL/GenBank/DDBJ whole genome shotgun (WGS) entry which is preliminary data.</text>
</comment>
<dbReference type="Gene3D" id="3.90.550.10">
    <property type="entry name" value="Spore Coat Polysaccharide Biosynthesis Protein SpsA, Chain A"/>
    <property type="match status" value="1"/>
</dbReference>
<gene>
    <name evidence="1" type="ORF">L6773_18145</name>
</gene>
<evidence type="ECO:0008006" key="3">
    <source>
        <dbReference type="Google" id="ProtNLM"/>
    </source>
</evidence>
<dbReference type="Proteomes" id="UP001165366">
    <property type="component" value="Unassembled WGS sequence"/>
</dbReference>
<keyword evidence="2" id="KW-1185">Reference proteome</keyword>
<dbReference type="SUPFAM" id="SSF53448">
    <property type="entry name" value="Nucleotide-diphospho-sugar transferases"/>
    <property type="match status" value="1"/>
</dbReference>
<sequence length="327" mass="38846">METSLSGKPLADEGYVYSTYGDLKYLKHAIASVQTLRRYDQDRPVVLYCSNEHKEILLDSNIQNLFTHILHLPEDYRSITGFKHNVNRFLVFKKNLFLDSDILWCKNPDNLWKQFSAYKFTITGNQTSDLFFGAPKGFRVLKDIIFRRRKRTLRRFDITYLSRVQSGLIFAGDYDLTKQVCELAKEMLNRREETHFRSRKEEKGRSEESCEWSFAMAMAKLEVQVIPWLNGFESPQLDFIESFTEYDEEFHNVKCLLFGNQFIYDLKGLKKRWLQKLLIRMLTSIPGKGDYMYVTPYCLHFGWYHQKGPLNDFSERCWQKLVKSQQM</sequence>
<dbReference type="InterPro" id="IPR029044">
    <property type="entry name" value="Nucleotide-diphossugar_trans"/>
</dbReference>
<organism evidence="1 2">
    <name type="scientific">Rhodohalobacter sulfatireducens</name>
    <dbReference type="NCBI Taxonomy" id="2911366"/>
    <lineage>
        <taxon>Bacteria</taxon>
        <taxon>Pseudomonadati</taxon>
        <taxon>Balneolota</taxon>
        <taxon>Balneolia</taxon>
        <taxon>Balneolales</taxon>
        <taxon>Balneolaceae</taxon>
        <taxon>Rhodohalobacter</taxon>
    </lineage>
</organism>
<evidence type="ECO:0000313" key="2">
    <source>
        <dbReference type="Proteomes" id="UP001165366"/>
    </source>
</evidence>
<reference evidence="1" key="2">
    <citation type="submission" date="2024-05" db="EMBL/GenBank/DDBJ databases">
        <title>Rhodohalobacter halophilus gen. nov., sp. nov., a moderately halophilic member of the family Balneolaceae.</title>
        <authorList>
            <person name="Xia J."/>
        </authorList>
    </citation>
    <scope>NUCLEOTIDE SEQUENCE</scope>
    <source>
        <strain evidence="1">WB101</strain>
    </source>
</reference>
<name>A0ABS9KI26_9BACT</name>
<proteinExistence type="predicted"/>
<dbReference type="EMBL" id="JAKLWS010000034">
    <property type="protein sequence ID" value="MCG2590503.1"/>
    <property type="molecule type" value="Genomic_DNA"/>
</dbReference>
<accession>A0ABS9KI26</accession>
<reference evidence="1" key="1">
    <citation type="submission" date="2022-01" db="EMBL/GenBank/DDBJ databases">
        <authorList>
            <person name="Wang Y."/>
        </authorList>
    </citation>
    <scope>NUCLEOTIDE SEQUENCE</scope>
    <source>
        <strain evidence="1">WB101</strain>
    </source>
</reference>
<protein>
    <recommendedName>
        <fullName evidence="3">Nucleotide-diphospho-sugar transferase domain-containing protein</fullName>
    </recommendedName>
</protein>
<evidence type="ECO:0000313" key="1">
    <source>
        <dbReference type="EMBL" id="MCG2590503.1"/>
    </source>
</evidence>
<dbReference type="RefSeq" id="WP_237855924.1">
    <property type="nucleotide sequence ID" value="NZ_JAKLWS010000034.1"/>
</dbReference>